<sequence>MSTQGTKEEFNLNILLPMRKGIEYLMLLVHLLEQGVPATHRMLENFRQTDSQGDIEMVDVDESPVLKRIVFGTDKIRFVFEEGRGEKQD</sequence>
<organism evidence="1 2">
    <name type="scientific">Xylaria bambusicola</name>
    <dbReference type="NCBI Taxonomy" id="326684"/>
    <lineage>
        <taxon>Eukaryota</taxon>
        <taxon>Fungi</taxon>
        <taxon>Dikarya</taxon>
        <taxon>Ascomycota</taxon>
        <taxon>Pezizomycotina</taxon>
        <taxon>Sordariomycetes</taxon>
        <taxon>Xylariomycetidae</taxon>
        <taxon>Xylariales</taxon>
        <taxon>Xylariaceae</taxon>
        <taxon>Xylaria</taxon>
    </lineage>
</organism>
<comment type="caution">
    <text evidence="1">The sequence shown here is derived from an EMBL/GenBank/DDBJ whole genome shotgun (WGS) entry which is preliminary data.</text>
</comment>
<gene>
    <name evidence="1" type="ORF">RRF57_001601</name>
</gene>
<evidence type="ECO:0000313" key="2">
    <source>
        <dbReference type="Proteomes" id="UP001305414"/>
    </source>
</evidence>
<proteinExistence type="predicted"/>
<dbReference type="AlphaFoldDB" id="A0AAN7U5Q9"/>
<name>A0AAN7U5Q9_9PEZI</name>
<accession>A0AAN7U5Q9</accession>
<keyword evidence="2" id="KW-1185">Reference proteome</keyword>
<protein>
    <submittedName>
        <fullName evidence="1">Uncharacterized protein</fullName>
    </submittedName>
</protein>
<dbReference type="Proteomes" id="UP001305414">
    <property type="component" value="Unassembled WGS sequence"/>
</dbReference>
<reference evidence="1 2" key="1">
    <citation type="submission" date="2023-10" db="EMBL/GenBank/DDBJ databases">
        <title>Draft genome sequence of Xylaria bambusicola isolate GMP-LS, the root and basal stem rot pathogen of sugarcane in Indonesia.</title>
        <authorList>
            <person name="Selvaraj P."/>
            <person name="Muralishankar V."/>
            <person name="Muruganantham S."/>
            <person name="Sp S."/>
            <person name="Haryani S."/>
            <person name="Lau K.J.X."/>
            <person name="Naqvi N.I."/>
        </authorList>
    </citation>
    <scope>NUCLEOTIDE SEQUENCE [LARGE SCALE GENOMIC DNA]</scope>
    <source>
        <strain evidence="1">GMP-LS</strain>
    </source>
</reference>
<evidence type="ECO:0000313" key="1">
    <source>
        <dbReference type="EMBL" id="KAK5625885.1"/>
    </source>
</evidence>
<dbReference type="EMBL" id="JAWHQM010000003">
    <property type="protein sequence ID" value="KAK5625885.1"/>
    <property type="molecule type" value="Genomic_DNA"/>
</dbReference>